<dbReference type="FunFam" id="1.10.10.10:FF:000037">
    <property type="entry name" value="Heat stress transcription factor B-4"/>
    <property type="match status" value="1"/>
</dbReference>
<feature type="coiled-coil region" evidence="10">
    <location>
        <begin position="222"/>
        <end position="249"/>
    </location>
</feature>
<evidence type="ECO:0000256" key="6">
    <source>
        <dbReference type="ARBA" id="ARBA00023125"/>
    </source>
</evidence>
<dbReference type="InterPro" id="IPR000232">
    <property type="entry name" value="HSF_DNA-bd"/>
</dbReference>
<evidence type="ECO:0000256" key="4">
    <source>
        <dbReference type="ARBA" id="ARBA00023015"/>
    </source>
</evidence>
<evidence type="ECO:0000256" key="11">
    <source>
        <dbReference type="SAM" id="MobiDB-lite"/>
    </source>
</evidence>
<feature type="region of interest" description="Disordered" evidence="11">
    <location>
        <begin position="322"/>
        <end position="373"/>
    </location>
</feature>
<dbReference type="InterPro" id="IPR036388">
    <property type="entry name" value="WH-like_DNA-bd_sf"/>
</dbReference>
<dbReference type="SUPFAM" id="SSF46785">
    <property type="entry name" value="Winged helix' DNA-binding domain"/>
    <property type="match status" value="1"/>
</dbReference>
<sequence>MPGEQTGETPTIAGVGGGGGGGGCSAGNSGGSSGCVGGGGGVGGGDSQRSIPTPFLTKTYQLVDDPVYDDLISWNEDGSTFIVWRPAEFARDLLPKYFKHNNFSSFVRQLNTYGFRKVVPDRWEFSNDCFRRGEKILLRDIQRRKISQPAMAAAAAAAAAAVAASAVTVAAVPAVAHAVSPSNSGEEQVISSNSSPAAAAAVTTSGGAVGVVLQRTTSCTTTPELIEENERLRKENVQLSQELTKLKGLYANIYTLMANFTSGQAECAEGKPLNLLPEREEMSEEAMAMDSRIETGIGLKLDEDLTPRLFGVSIGVKRARRDEELGAAEEEDDGRREATSNREGEQGSDVKSEPMEEENNSGNHNGPWLELGK</sequence>
<proteinExistence type="inferred from homology"/>
<evidence type="ECO:0000256" key="3">
    <source>
        <dbReference type="ARBA" id="ARBA00022553"/>
    </source>
</evidence>
<accession>A0A1J3GHQ6</accession>
<reference evidence="14" key="1">
    <citation type="submission" date="2016-07" db="EMBL/GenBank/DDBJ databases">
        <title>De novo transcriptome assembly of four accessions of the metal hyperaccumulator plant Noccaea caerulescens.</title>
        <authorList>
            <person name="Blande D."/>
            <person name="Halimaa P."/>
            <person name="Tervahauta A.I."/>
            <person name="Aarts M.G."/>
            <person name="Karenlampi S.O."/>
        </authorList>
    </citation>
    <scope>NUCLEOTIDE SEQUENCE</scope>
</reference>
<comment type="subunit">
    <text evidence="2">Homotrimer.</text>
</comment>
<feature type="compositionally biased region" description="Basic and acidic residues" evidence="11">
    <location>
        <begin position="333"/>
        <end position="354"/>
    </location>
</feature>
<protein>
    <submittedName>
        <fullName evidence="14">Heat stress transcription factor B-2b</fullName>
    </submittedName>
</protein>
<name>A0A1J3GHQ6_NOCCA</name>
<evidence type="ECO:0000256" key="10">
    <source>
        <dbReference type="SAM" id="Coils"/>
    </source>
</evidence>
<dbReference type="InterPro" id="IPR036390">
    <property type="entry name" value="WH_DNA-bd_sf"/>
</dbReference>
<dbReference type="PRINTS" id="PR00056">
    <property type="entry name" value="HSFDOMAIN"/>
</dbReference>
<dbReference type="PANTHER" id="PTHR10015:SF459">
    <property type="entry name" value="GENOME ASSEMBLY, CHROMOSOME: A09"/>
    <property type="match status" value="1"/>
</dbReference>
<keyword evidence="3" id="KW-0597">Phosphoprotein</keyword>
<dbReference type="PANTHER" id="PTHR10015">
    <property type="entry name" value="HEAT SHOCK TRANSCRIPTION FACTOR"/>
    <property type="match status" value="1"/>
</dbReference>
<evidence type="ECO:0000256" key="8">
    <source>
        <dbReference type="ARBA" id="ARBA00023242"/>
    </source>
</evidence>
<dbReference type="GO" id="GO:0005634">
    <property type="term" value="C:nucleus"/>
    <property type="evidence" value="ECO:0007669"/>
    <property type="project" value="UniProtKB-SubCell"/>
</dbReference>
<dbReference type="PROSITE" id="PS00434">
    <property type="entry name" value="HSF_DOMAIN"/>
    <property type="match status" value="1"/>
</dbReference>
<dbReference type="Gene3D" id="1.10.10.10">
    <property type="entry name" value="Winged helix-like DNA-binding domain superfamily/Winged helix DNA-binding domain"/>
    <property type="match status" value="1"/>
</dbReference>
<dbReference type="GO" id="GO:0000978">
    <property type="term" value="F:RNA polymerase II cis-regulatory region sequence-specific DNA binding"/>
    <property type="evidence" value="ECO:0007669"/>
    <property type="project" value="TreeGrafter"/>
</dbReference>
<dbReference type="EMBL" id="GEVL01021682">
    <property type="protein sequence ID" value="JAU55659.1"/>
    <property type="molecule type" value="Transcribed_RNA"/>
</dbReference>
<keyword evidence="10" id="KW-0175">Coiled coil</keyword>
<evidence type="ECO:0000256" key="9">
    <source>
        <dbReference type="RuleBase" id="RU004020"/>
    </source>
</evidence>
<evidence type="ECO:0000313" key="14">
    <source>
        <dbReference type="EMBL" id="JAU55659.1"/>
    </source>
</evidence>
<evidence type="ECO:0000256" key="2">
    <source>
        <dbReference type="ARBA" id="ARBA00011233"/>
    </source>
</evidence>
<keyword evidence="4" id="KW-0805">Transcription regulation</keyword>
<keyword evidence="5" id="KW-0346">Stress response</keyword>
<evidence type="ECO:0000256" key="1">
    <source>
        <dbReference type="ARBA" id="ARBA00004123"/>
    </source>
</evidence>
<dbReference type="Pfam" id="PF00447">
    <property type="entry name" value="HSF_DNA-bind"/>
    <property type="match status" value="1"/>
</dbReference>
<dbReference type="GO" id="GO:0006357">
    <property type="term" value="P:regulation of transcription by RNA polymerase II"/>
    <property type="evidence" value="ECO:0007669"/>
    <property type="project" value="TreeGrafter"/>
</dbReference>
<gene>
    <name evidence="13" type="ORF">LC_TR19145_c0_g1_i1_g.63936</name>
    <name evidence="14" type="ORF">LE_TR19977_c0_g1_i1_g.63929</name>
</gene>
<feature type="domain" description="HSF-type DNA-binding" evidence="12">
    <location>
        <begin position="94"/>
        <end position="118"/>
    </location>
</feature>
<evidence type="ECO:0000313" key="13">
    <source>
        <dbReference type="EMBL" id="JAU36582.1"/>
    </source>
</evidence>
<organism evidence="14">
    <name type="scientific">Noccaea caerulescens</name>
    <name type="common">Alpine penny-cress</name>
    <name type="synonym">Thlaspi caerulescens</name>
    <dbReference type="NCBI Taxonomy" id="107243"/>
    <lineage>
        <taxon>Eukaryota</taxon>
        <taxon>Viridiplantae</taxon>
        <taxon>Streptophyta</taxon>
        <taxon>Embryophyta</taxon>
        <taxon>Tracheophyta</taxon>
        <taxon>Spermatophyta</taxon>
        <taxon>Magnoliopsida</taxon>
        <taxon>eudicotyledons</taxon>
        <taxon>Gunneridae</taxon>
        <taxon>Pentapetalae</taxon>
        <taxon>rosids</taxon>
        <taxon>malvids</taxon>
        <taxon>Brassicales</taxon>
        <taxon>Brassicaceae</taxon>
        <taxon>Coluteocarpeae</taxon>
        <taxon>Noccaea</taxon>
    </lineage>
</organism>
<evidence type="ECO:0000259" key="12">
    <source>
        <dbReference type="PROSITE" id="PS00434"/>
    </source>
</evidence>
<dbReference type="GO" id="GO:0003700">
    <property type="term" value="F:DNA-binding transcription factor activity"/>
    <property type="evidence" value="ECO:0007669"/>
    <property type="project" value="InterPro"/>
</dbReference>
<dbReference type="SMART" id="SM00415">
    <property type="entry name" value="HSF"/>
    <property type="match status" value="1"/>
</dbReference>
<comment type="subcellular location">
    <subcellularLocation>
        <location evidence="1">Nucleus</location>
    </subcellularLocation>
</comment>
<keyword evidence="8" id="KW-0539">Nucleus</keyword>
<dbReference type="EMBL" id="GEVK01016250">
    <property type="protein sequence ID" value="JAU36582.1"/>
    <property type="molecule type" value="Transcribed_RNA"/>
</dbReference>
<comment type="similarity">
    <text evidence="9">Belongs to the HSF family.</text>
</comment>
<keyword evidence="6" id="KW-0238">DNA-binding</keyword>
<dbReference type="AlphaFoldDB" id="A0A1J3GHQ6"/>
<evidence type="ECO:0000256" key="5">
    <source>
        <dbReference type="ARBA" id="ARBA00023016"/>
    </source>
</evidence>
<evidence type="ECO:0000256" key="7">
    <source>
        <dbReference type="ARBA" id="ARBA00023163"/>
    </source>
</evidence>
<keyword evidence="7" id="KW-0804">Transcription</keyword>